<evidence type="ECO:0000313" key="2">
    <source>
        <dbReference type="EMBL" id="CAK0843914.1"/>
    </source>
</evidence>
<dbReference type="EMBL" id="CAUYUJ010014616">
    <property type="protein sequence ID" value="CAK0843914.1"/>
    <property type="molecule type" value="Genomic_DNA"/>
</dbReference>
<comment type="caution">
    <text evidence="2">The sequence shown here is derived from an EMBL/GenBank/DDBJ whole genome shotgun (WGS) entry which is preliminary data.</text>
</comment>
<evidence type="ECO:0000313" key="3">
    <source>
        <dbReference type="Proteomes" id="UP001189429"/>
    </source>
</evidence>
<keyword evidence="3" id="KW-1185">Reference proteome</keyword>
<proteinExistence type="predicted"/>
<feature type="region of interest" description="Disordered" evidence="1">
    <location>
        <begin position="136"/>
        <end position="239"/>
    </location>
</feature>
<dbReference type="Proteomes" id="UP001189429">
    <property type="component" value="Unassembled WGS sequence"/>
</dbReference>
<organism evidence="2 3">
    <name type="scientific">Prorocentrum cordatum</name>
    <dbReference type="NCBI Taxonomy" id="2364126"/>
    <lineage>
        <taxon>Eukaryota</taxon>
        <taxon>Sar</taxon>
        <taxon>Alveolata</taxon>
        <taxon>Dinophyceae</taxon>
        <taxon>Prorocentrales</taxon>
        <taxon>Prorocentraceae</taxon>
        <taxon>Prorocentrum</taxon>
    </lineage>
</organism>
<reference evidence="2" key="1">
    <citation type="submission" date="2023-10" db="EMBL/GenBank/DDBJ databases">
        <authorList>
            <person name="Chen Y."/>
            <person name="Shah S."/>
            <person name="Dougan E. K."/>
            <person name="Thang M."/>
            <person name="Chan C."/>
        </authorList>
    </citation>
    <scope>NUCLEOTIDE SEQUENCE [LARGE SCALE GENOMIC DNA]</scope>
</reference>
<feature type="non-terminal residue" evidence="2">
    <location>
        <position position="1"/>
    </location>
</feature>
<protein>
    <submittedName>
        <fullName evidence="2">Uncharacterized protein</fullName>
    </submittedName>
</protein>
<feature type="compositionally biased region" description="Basic and acidic residues" evidence="1">
    <location>
        <begin position="166"/>
        <end position="180"/>
    </location>
</feature>
<sequence>SDGTSEGHVKEPVAHPDESYGLGRGCWQGLTCNAIRALALVDDQIPNALDACQCGVVSVLFDLDGSYPWSVCDPEELPREVRRLESWADTCEFLLAELRLGQTLRAPARPNRTGTRDTAALAVGARPPAWAAAAWAAGGPGSGAPPAEQAPWALGGAGAGGLQRSPPEEGAGRQRGDLVRWDTPPSTAPMFGISPAWQGKGDAAYSGAHAEGRGRGGDPAMQARRTPDSTEGHPTGLSA</sequence>
<accession>A0ABN9TDS5</accession>
<evidence type="ECO:0000256" key="1">
    <source>
        <dbReference type="SAM" id="MobiDB-lite"/>
    </source>
</evidence>
<name>A0ABN9TDS5_9DINO</name>
<gene>
    <name evidence="2" type="ORF">PCOR1329_LOCUS38112</name>
</gene>
<feature type="compositionally biased region" description="Low complexity" evidence="1">
    <location>
        <begin position="144"/>
        <end position="154"/>
    </location>
</feature>